<dbReference type="EMBL" id="CYZE01000013">
    <property type="protein sequence ID" value="CUO88587.1"/>
    <property type="molecule type" value="Genomic_DNA"/>
</dbReference>
<dbReference type="SUPFAM" id="SSF53067">
    <property type="entry name" value="Actin-like ATPase domain"/>
    <property type="match status" value="1"/>
</dbReference>
<dbReference type="Pfam" id="PF06723">
    <property type="entry name" value="MreB_Mbl"/>
    <property type="match status" value="1"/>
</dbReference>
<name>A0A174ISN5_9FIRM</name>
<dbReference type="InterPro" id="IPR056546">
    <property type="entry name" value="MreB_MamK-like"/>
</dbReference>
<dbReference type="Gene3D" id="3.30.420.40">
    <property type="match status" value="1"/>
</dbReference>
<evidence type="ECO:0000313" key="2">
    <source>
        <dbReference type="Proteomes" id="UP000095651"/>
    </source>
</evidence>
<reference evidence="1 2" key="1">
    <citation type="submission" date="2015-09" db="EMBL/GenBank/DDBJ databases">
        <authorList>
            <consortium name="Pathogen Informatics"/>
        </authorList>
    </citation>
    <scope>NUCLEOTIDE SEQUENCE [LARGE SCALE GENOMIC DNA]</scope>
    <source>
        <strain evidence="1 2">2789STDY5608850</strain>
    </source>
</reference>
<dbReference type="InterPro" id="IPR043129">
    <property type="entry name" value="ATPase_NBD"/>
</dbReference>
<dbReference type="AlphaFoldDB" id="A0A174ISN5"/>
<proteinExistence type="predicted"/>
<dbReference type="RefSeq" id="WP_055658220.1">
    <property type="nucleotide sequence ID" value="NZ_CABIXC010000013.1"/>
</dbReference>
<dbReference type="Proteomes" id="UP000095651">
    <property type="component" value="Unassembled WGS sequence"/>
</dbReference>
<sequence length="182" mass="20199">MTESTVGKRGFEPSKITIYVKNRGIVLEESSMALVNRDTGLIMAMGNEAEEAMDAPPTPAVAVNALRRGIVAYFTLSSNMFRFYLHRALGYDHSLVKRLIGISIKKPRIAVCVPEELTEVEEKAFSEAFYQAGAKKVYLSSLPLETAVASLGEQCSVFVGITWSGKEKERFCINENCPHRIF</sequence>
<organism evidence="1 2">
    <name type="scientific">Hungatella hathewayi</name>
    <dbReference type="NCBI Taxonomy" id="154046"/>
    <lineage>
        <taxon>Bacteria</taxon>
        <taxon>Bacillati</taxon>
        <taxon>Bacillota</taxon>
        <taxon>Clostridia</taxon>
        <taxon>Lachnospirales</taxon>
        <taxon>Lachnospiraceae</taxon>
        <taxon>Hungatella</taxon>
    </lineage>
</organism>
<protein>
    <submittedName>
        <fullName evidence="1">Rod shape-determining protein MreB</fullName>
    </submittedName>
</protein>
<accession>A0A174ISN5</accession>
<evidence type="ECO:0000313" key="1">
    <source>
        <dbReference type="EMBL" id="CUO88587.1"/>
    </source>
</evidence>
<gene>
    <name evidence="1" type="primary">mreB_2</name>
    <name evidence="1" type="ORF">ERS852407_04293</name>
</gene>